<reference evidence="1 2" key="1">
    <citation type="journal article" date="2016" name="Mol. Biol. Evol.">
        <title>Comparative Genomics of Early-Diverging Mushroom-Forming Fungi Provides Insights into the Origins of Lignocellulose Decay Capabilities.</title>
        <authorList>
            <person name="Nagy L.G."/>
            <person name="Riley R."/>
            <person name="Tritt A."/>
            <person name="Adam C."/>
            <person name="Daum C."/>
            <person name="Floudas D."/>
            <person name="Sun H."/>
            <person name="Yadav J.S."/>
            <person name="Pangilinan J."/>
            <person name="Larsson K.H."/>
            <person name="Matsuura K."/>
            <person name="Barry K."/>
            <person name="Labutti K."/>
            <person name="Kuo R."/>
            <person name="Ohm R.A."/>
            <person name="Bhattacharya S.S."/>
            <person name="Shirouzu T."/>
            <person name="Yoshinaga Y."/>
            <person name="Martin F.M."/>
            <person name="Grigoriev I.V."/>
            <person name="Hibbett D.S."/>
        </authorList>
    </citation>
    <scope>NUCLEOTIDE SEQUENCE [LARGE SCALE GENOMIC DNA]</scope>
    <source>
        <strain evidence="1 2">HHB12029</strain>
    </source>
</reference>
<keyword evidence="2" id="KW-1185">Reference proteome</keyword>
<dbReference type="AlphaFoldDB" id="A0A165E8L1"/>
<proteinExistence type="predicted"/>
<accession>A0A165E8L1</accession>
<evidence type="ECO:0008006" key="3">
    <source>
        <dbReference type="Google" id="ProtNLM"/>
    </source>
</evidence>
<name>A0A165E8L1_EXIGL</name>
<dbReference type="EMBL" id="KV426159">
    <property type="protein sequence ID" value="KZV86322.1"/>
    <property type="molecule type" value="Genomic_DNA"/>
</dbReference>
<evidence type="ECO:0000313" key="1">
    <source>
        <dbReference type="EMBL" id="KZV86322.1"/>
    </source>
</evidence>
<dbReference type="InParanoid" id="A0A165E8L1"/>
<sequence>MFPERDFPILLPEAPKLEILDVSGAPVLCQRSHPVGLPALRALTVSNLRVYDALLWDTLSLAPRLDSLVLRHKTERDLPNYATLRPPSLPISRLEVDEDVYFPVGGIDYPNLRSLRSWNMVHPGTMARTVTTVELEAIFILDVDQLRLFRVVEHVSLRGFDSPEQDIDLQELFTALLDPAEPMWPCLRHLELWNFESEVESGGLLDVVRARNLPPKRPGVSTVTPRPLEKVEFDTISVPGWVAAQLREILGDGCAVKMPDTRYLP</sequence>
<evidence type="ECO:0000313" key="2">
    <source>
        <dbReference type="Proteomes" id="UP000077266"/>
    </source>
</evidence>
<dbReference type="Proteomes" id="UP000077266">
    <property type="component" value="Unassembled WGS sequence"/>
</dbReference>
<organism evidence="1 2">
    <name type="scientific">Exidia glandulosa HHB12029</name>
    <dbReference type="NCBI Taxonomy" id="1314781"/>
    <lineage>
        <taxon>Eukaryota</taxon>
        <taxon>Fungi</taxon>
        <taxon>Dikarya</taxon>
        <taxon>Basidiomycota</taxon>
        <taxon>Agaricomycotina</taxon>
        <taxon>Agaricomycetes</taxon>
        <taxon>Auriculariales</taxon>
        <taxon>Exidiaceae</taxon>
        <taxon>Exidia</taxon>
    </lineage>
</organism>
<gene>
    <name evidence="1" type="ORF">EXIGLDRAFT_724867</name>
</gene>
<protein>
    <recommendedName>
        <fullName evidence="3">F-box domain-containing protein</fullName>
    </recommendedName>
</protein>